<evidence type="ECO:0000256" key="1">
    <source>
        <dbReference type="SAM" id="Phobius"/>
    </source>
</evidence>
<reference evidence="2 3" key="1">
    <citation type="submission" date="2018-06" db="EMBL/GenBank/DDBJ databases">
        <authorList>
            <consortium name="Pathogen Informatics"/>
            <person name="Doyle S."/>
        </authorList>
    </citation>
    <scope>NUCLEOTIDE SEQUENCE [LARGE SCALE GENOMIC DNA]</scope>
    <source>
        <strain evidence="2 3">NCTC10252</strain>
    </source>
</reference>
<proteinExistence type="predicted"/>
<gene>
    <name evidence="2" type="ORF">NCTC10252_02825</name>
</gene>
<dbReference type="EMBL" id="UGWP01000004">
    <property type="protein sequence ID" value="SUF57556.1"/>
    <property type="molecule type" value="Genomic_DNA"/>
</dbReference>
<evidence type="ECO:0000313" key="3">
    <source>
        <dbReference type="Proteomes" id="UP000254597"/>
    </source>
</evidence>
<name>A0A379QPU5_SALER</name>
<dbReference type="Proteomes" id="UP000254597">
    <property type="component" value="Unassembled WGS sequence"/>
</dbReference>
<evidence type="ECO:0008006" key="4">
    <source>
        <dbReference type="Google" id="ProtNLM"/>
    </source>
</evidence>
<keyword evidence="1" id="KW-0812">Transmembrane</keyword>
<protein>
    <recommendedName>
        <fullName evidence="4">Hemolysin XhlA</fullName>
    </recommendedName>
</protein>
<keyword evidence="1" id="KW-0472">Membrane</keyword>
<dbReference type="AlphaFoldDB" id="A0A379QPU5"/>
<evidence type="ECO:0000313" key="2">
    <source>
        <dbReference type="EMBL" id="SUF57556.1"/>
    </source>
</evidence>
<organism evidence="2 3">
    <name type="scientific">Salmonella enterica</name>
    <name type="common">Salmonella choleraesuis</name>
    <dbReference type="NCBI Taxonomy" id="28901"/>
    <lineage>
        <taxon>Bacteria</taxon>
        <taxon>Pseudomonadati</taxon>
        <taxon>Pseudomonadota</taxon>
        <taxon>Gammaproteobacteria</taxon>
        <taxon>Enterobacterales</taxon>
        <taxon>Enterobacteriaceae</taxon>
        <taxon>Salmonella</taxon>
    </lineage>
</organism>
<keyword evidence="1" id="KW-1133">Transmembrane helix</keyword>
<sequence>MLEPRVARLESDVEHIKVNLVDIRADLRVLGSNSSIMQRDTAVIMQKLVDIENAISKKANVDYIESKIVTCANKQIIWAIGTLLVLFSAATGIILKFIA</sequence>
<accession>A0A379QPU5</accession>
<feature type="transmembrane region" description="Helical" evidence="1">
    <location>
        <begin position="76"/>
        <end position="98"/>
    </location>
</feature>